<proteinExistence type="predicted"/>
<dbReference type="Proteomes" id="UP000013047">
    <property type="component" value="Unassembled WGS sequence"/>
</dbReference>
<name>N6YXW1_9RHOO</name>
<evidence type="ECO:0000256" key="1">
    <source>
        <dbReference type="SAM" id="SignalP"/>
    </source>
</evidence>
<dbReference type="EMBL" id="AMXF01000112">
    <property type="protein sequence ID" value="ENO96390.1"/>
    <property type="molecule type" value="Genomic_DNA"/>
</dbReference>
<feature type="chain" id="PRO_5004128426" description="DUF5723 domain-containing protein" evidence="1">
    <location>
        <begin position="19"/>
        <end position="386"/>
    </location>
</feature>
<evidence type="ECO:0000313" key="3">
    <source>
        <dbReference type="EMBL" id="ENO96390.1"/>
    </source>
</evidence>
<comment type="caution">
    <text evidence="3">The sequence shown here is derived from an EMBL/GenBank/DDBJ whole genome shotgun (WGS) entry which is preliminary data.</text>
</comment>
<dbReference type="RefSeq" id="WP_004366297.1">
    <property type="nucleotide sequence ID" value="NZ_AMXF01000112.1"/>
</dbReference>
<dbReference type="AlphaFoldDB" id="N6YXW1"/>
<accession>N6YXW1</accession>
<dbReference type="InterPro" id="IPR043781">
    <property type="entry name" value="DUF5723"/>
</dbReference>
<protein>
    <recommendedName>
        <fullName evidence="2">DUF5723 domain-containing protein</fullName>
    </recommendedName>
</protein>
<keyword evidence="1" id="KW-0732">Signal</keyword>
<dbReference type="Pfam" id="PF18990">
    <property type="entry name" value="DUF5723"/>
    <property type="match status" value="1"/>
</dbReference>
<keyword evidence="4" id="KW-1185">Reference proteome</keyword>
<organism evidence="3 4">
    <name type="scientific">Thauera phenylacetica B4P</name>
    <dbReference type="NCBI Taxonomy" id="1234382"/>
    <lineage>
        <taxon>Bacteria</taxon>
        <taxon>Pseudomonadati</taxon>
        <taxon>Pseudomonadota</taxon>
        <taxon>Betaproteobacteria</taxon>
        <taxon>Rhodocyclales</taxon>
        <taxon>Zoogloeaceae</taxon>
        <taxon>Thauera</taxon>
    </lineage>
</organism>
<gene>
    <name evidence="3" type="ORF">C667_14187</name>
</gene>
<feature type="domain" description="DUF5723" evidence="2">
    <location>
        <begin position="192"/>
        <end position="366"/>
    </location>
</feature>
<evidence type="ECO:0000259" key="2">
    <source>
        <dbReference type="Pfam" id="PF18990"/>
    </source>
</evidence>
<sequence length="386" mass="41391">MKFLALSLGIAVAANATAADLMAVSTAPVADLPRGVSFSATAFAADDFIAAKDIDDAWTQPADPRAGRNLAVAFGRAGLDYTGDGWSVGVFTRADGFGRTNHDSIVVYAASDDPLRLLDTNRGYGLDYEFTGFSAHGVRFALALPLASETLSGSVALNLLKADQLRVERVVGHVEVEDGTANIHGVRTLLYDGLDYESPADPNPGRSDFRPATRRDGDGGYGYALDFALRWQASPELRVDLAVNDLLGKLSWKNVPLLTQRVDVDGINETQWLTRPGGMASFNNTSGYQDVDLDLDPRMRLAATWTRDAVVLGASLSARSGVVLPEFSAGWRFAEEGIIALSYETRFDSIGIGVRYGPFQLALRADDADFSAAKALGATIGLNYHF</sequence>
<reference evidence="3 4" key="1">
    <citation type="submission" date="2012-09" db="EMBL/GenBank/DDBJ databases">
        <title>Draft Genome Sequences of 6 Strains from Genus Thauera.</title>
        <authorList>
            <person name="Liu B."/>
            <person name="Shapleigh J.P."/>
            <person name="Frostegard A.H."/>
        </authorList>
    </citation>
    <scope>NUCLEOTIDE SEQUENCE [LARGE SCALE GENOMIC DNA]</scope>
    <source>
        <strain evidence="3 4">B4P</strain>
    </source>
</reference>
<dbReference type="OrthoDB" id="9152804at2"/>
<feature type="signal peptide" evidence="1">
    <location>
        <begin position="1"/>
        <end position="18"/>
    </location>
</feature>
<evidence type="ECO:0000313" key="4">
    <source>
        <dbReference type="Proteomes" id="UP000013047"/>
    </source>
</evidence>